<dbReference type="SUPFAM" id="SSF52980">
    <property type="entry name" value="Restriction endonuclease-like"/>
    <property type="match status" value="1"/>
</dbReference>
<evidence type="ECO:0000313" key="4">
    <source>
        <dbReference type="Proteomes" id="UP000821853"/>
    </source>
</evidence>
<dbReference type="VEuPathDB" id="VectorBase:HLOH_044211"/>
<feature type="region of interest" description="Disordered" evidence="1">
    <location>
        <begin position="94"/>
        <end position="128"/>
    </location>
</feature>
<dbReference type="Gene3D" id="3.90.320.10">
    <property type="match status" value="1"/>
</dbReference>
<dbReference type="OrthoDB" id="6155932at2759"/>
<dbReference type="EMBL" id="JABSTR010000006">
    <property type="protein sequence ID" value="KAH9372809.1"/>
    <property type="molecule type" value="Genomic_DNA"/>
</dbReference>
<dbReference type="PANTHER" id="PTHR46609:SF6">
    <property type="entry name" value="EXONUCLEASE, PHAGE-TYPE_RECB, C-TERMINAL DOMAIN-CONTAINING PROTEIN-RELATED"/>
    <property type="match status" value="1"/>
</dbReference>
<dbReference type="Pfam" id="PF09588">
    <property type="entry name" value="YqaJ"/>
    <property type="match status" value="1"/>
</dbReference>
<dbReference type="Proteomes" id="UP000821853">
    <property type="component" value="Chromosome 4"/>
</dbReference>
<name>A0A9J6GD99_HAELO</name>
<reference evidence="3 4" key="1">
    <citation type="journal article" date="2020" name="Cell">
        <title>Large-Scale Comparative Analyses of Tick Genomes Elucidate Their Genetic Diversity and Vector Capacities.</title>
        <authorList>
            <consortium name="Tick Genome and Microbiome Consortium (TIGMIC)"/>
            <person name="Jia N."/>
            <person name="Wang J."/>
            <person name="Shi W."/>
            <person name="Du L."/>
            <person name="Sun Y."/>
            <person name="Zhan W."/>
            <person name="Jiang J.F."/>
            <person name="Wang Q."/>
            <person name="Zhang B."/>
            <person name="Ji P."/>
            <person name="Bell-Sakyi L."/>
            <person name="Cui X.M."/>
            <person name="Yuan T.T."/>
            <person name="Jiang B.G."/>
            <person name="Yang W.F."/>
            <person name="Lam T.T."/>
            <person name="Chang Q.C."/>
            <person name="Ding S.J."/>
            <person name="Wang X.J."/>
            <person name="Zhu J.G."/>
            <person name="Ruan X.D."/>
            <person name="Zhao L."/>
            <person name="Wei J.T."/>
            <person name="Ye R.Z."/>
            <person name="Que T.C."/>
            <person name="Du C.H."/>
            <person name="Zhou Y.H."/>
            <person name="Cheng J.X."/>
            <person name="Dai P.F."/>
            <person name="Guo W.B."/>
            <person name="Han X.H."/>
            <person name="Huang E.J."/>
            <person name="Li L.F."/>
            <person name="Wei W."/>
            <person name="Gao Y.C."/>
            <person name="Liu J.Z."/>
            <person name="Shao H.Z."/>
            <person name="Wang X."/>
            <person name="Wang C.C."/>
            <person name="Yang T.C."/>
            <person name="Huo Q.B."/>
            <person name="Li W."/>
            <person name="Chen H.Y."/>
            <person name="Chen S.E."/>
            <person name="Zhou L.G."/>
            <person name="Ni X.B."/>
            <person name="Tian J.H."/>
            <person name="Sheng Y."/>
            <person name="Liu T."/>
            <person name="Pan Y.S."/>
            <person name="Xia L.Y."/>
            <person name="Li J."/>
            <person name="Zhao F."/>
            <person name="Cao W.C."/>
        </authorList>
    </citation>
    <scope>NUCLEOTIDE SEQUENCE [LARGE SCALE GENOMIC DNA]</scope>
    <source>
        <strain evidence="3">HaeL-2018</strain>
    </source>
</reference>
<feature type="domain" description="YqaJ viral recombinase" evidence="2">
    <location>
        <begin position="11"/>
        <end position="66"/>
    </location>
</feature>
<dbReference type="InterPro" id="IPR019080">
    <property type="entry name" value="YqaJ_viral_recombinase"/>
</dbReference>
<dbReference type="InterPro" id="IPR011335">
    <property type="entry name" value="Restrct_endonuc-II-like"/>
</dbReference>
<sequence>MGHNLTVSNCGLLVNPVFPWLGASPDRIAYDPEESSYGVEEIKCLHSLRNKKVEQLRPPVLKMIPSSSRDNATSTKMQVEVKGEDIELDQVTKSLGWHIAGEHPPSHVRPKHHRPTTEVQRSHPTRAS</sequence>
<evidence type="ECO:0000256" key="1">
    <source>
        <dbReference type="SAM" id="MobiDB-lite"/>
    </source>
</evidence>
<evidence type="ECO:0000313" key="3">
    <source>
        <dbReference type="EMBL" id="KAH9372809.1"/>
    </source>
</evidence>
<accession>A0A9J6GD99</accession>
<dbReference type="InterPro" id="IPR051703">
    <property type="entry name" value="NF-kappa-B_Signaling_Reg"/>
</dbReference>
<organism evidence="3 4">
    <name type="scientific">Haemaphysalis longicornis</name>
    <name type="common">Bush tick</name>
    <dbReference type="NCBI Taxonomy" id="44386"/>
    <lineage>
        <taxon>Eukaryota</taxon>
        <taxon>Metazoa</taxon>
        <taxon>Ecdysozoa</taxon>
        <taxon>Arthropoda</taxon>
        <taxon>Chelicerata</taxon>
        <taxon>Arachnida</taxon>
        <taxon>Acari</taxon>
        <taxon>Parasitiformes</taxon>
        <taxon>Ixodida</taxon>
        <taxon>Ixodoidea</taxon>
        <taxon>Ixodidae</taxon>
        <taxon>Haemaphysalinae</taxon>
        <taxon>Haemaphysalis</taxon>
    </lineage>
</organism>
<evidence type="ECO:0000259" key="2">
    <source>
        <dbReference type="Pfam" id="PF09588"/>
    </source>
</evidence>
<gene>
    <name evidence="3" type="ORF">HPB48_000505</name>
</gene>
<protein>
    <recommendedName>
        <fullName evidence="2">YqaJ viral recombinase domain-containing protein</fullName>
    </recommendedName>
</protein>
<dbReference type="GO" id="GO:0006281">
    <property type="term" value="P:DNA repair"/>
    <property type="evidence" value="ECO:0007669"/>
    <property type="project" value="UniProtKB-ARBA"/>
</dbReference>
<dbReference type="AlphaFoldDB" id="A0A9J6GD99"/>
<keyword evidence="4" id="KW-1185">Reference proteome</keyword>
<dbReference type="PANTHER" id="PTHR46609">
    <property type="entry name" value="EXONUCLEASE, PHAGE-TYPE/RECB, C-TERMINAL DOMAIN-CONTAINING PROTEIN"/>
    <property type="match status" value="1"/>
</dbReference>
<comment type="caution">
    <text evidence="3">The sequence shown here is derived from an EMBL/GenBank/DDBJ whole genome shotgun (WGS) entry which is preliminary data.</text>
</comment>
<dbReference type="InterPro" id="IPR011604">
    <property type="entry name" value="PDDEXK-like_dom_sf"/>
</dbReference>
<proteinExistence type="predicted"/>